<proteinExistence type="predicted"/>
<reference evidence="2" key="1">
    <citation type="journal article" date="2012" name="Nat. Biotechnol.">
        <title>Reference genome sequence of the model plant Setaria.</title>
        <authorList>
            <person name="Bennetzen J.L."/>
            <person name="Schmutz J."/>
            <person name="Wang H."/>
            <person name="Percifield R."/>
            <person name="Hawkins J."/>
            <person name="Pontaroli A.C."/>
            <person name="Estep M."/>
            <person name="Feng L."/>
            <person name="Vaughn J.N."/>
            <person name="Grimwood J."/>
            <person name="Jenkins J."/>
            <person name="Barry K."/>
            <person name="Lindquist E."/>
            <person name="Hellsten U."/>
            <person name="Deshpande S."/>
            <person name="Wang X."/>
            <person name="Wu X."/>
            <person name="Mitros T."/>
            <person name="Triplett J."/>
            <person name="Yang X."/>
            <person name="Ye C.Y."/>
            <person name="Mauro-Herrera M."/>
            <person name="Wang L."/>
            <person name="Li P."/>
            <person name="Sharma M."/>
            <person name="Sharma R."/>
            <person name="Ronald P.C."/>
            <person name="Panaud O."/>
            <person name="Kellogg E.A."/>
            <person name="Brutnell T.P."/>
            <person name="Doust A.N."/>
            <person name="Tuskan G.A."/>
            <person name="Rokhsar D."/>
            <person name="Devos K.M."/>
        </authorList>
    </citation>
    <scope>NUCLEOTIDE SEQUENCE [LARGE SCALE GENOMIC DNA]</scope>
    <source>
        <strain evidence="2">cv. Yugu1</strain>
    </source>
</reference>
<dbReference type="EnsemblPlants" id="KQL05103">
    <property type="protein sequence ID" value="KQL05103"/>
    <property type="gene ID" value="SETIT_004898mg"/>
</dbReference>
<dbReference type="InParanoid" id="K3XSJ9"/>
<name>K3XSJ9_SETIT</name>
<dbReference type="PANTHER" id="PTHR34835:SF71">
    <property type="entry name" value="UBIQUITIN-LIKE PROTEASE FAMILY PROFILE DOMAIN-CONTAINING PROTEIN"/>
    <property type="match status" value="1"/>
</dbReference>
<accession>K3XSJ9</accession>
<dbReference type="eggNOG" id="ENOG502RRTC">
    <property type="taxonomic scope" value="Eukaryota"/>
</dbReference>
<dbReference type="FunCoup" id="K3XSJ9">
    <property type="interactions" value="647"/>
</dbReference>
<evidence type="ECO:0000313" key="1">
    <source>
        <dbReference type="EnsemblPlants" id="KQL05103"/>
    </source>
</evidence>
<reference evidence="1" key="2">
    <citation type="submission" date="2018-08" db="UniProtKB">
        <authorList>
            <consortium name="EnsemblPlants"/>
        </authorList>
    </citation>
    <scope>IDENTIFICATION</scope>
    <source>
        <strain evidence="1">Yugu1</strain>
    </source>
</reference>
<organism evidence="1 2">
    <name type="scientific">Setaria italica</name>
    <name type="common">Foxtail millet</name>
    <name type="synonym">Panicum italicum</name>
    <dbReference type="NCBI Taxonomy" id="4555"/>
    <lineage>
        <taxon>Eukaryota</taxon>
        <taxon>Viridiplantae</taxon>
        <taxon>Streptophyta</taxon>
        <taxon>Embryophyta</taxon>
        <taxon>Tracheophyta</taxon>
        <taxon>Spermatophyta</taxon>
        <taxon>Magnoliopsida</taxon>
        <taxon>Liliopsida</taxon>
        <taxon>Poales</taxon>
        <taxon>Poaceae</taxon>
        <taxon>PACMAD clade</taxon>
        <taxon>Panicoideae</taxon>
        <taxon>Panicodae</taxon>
        <taxon>Paniceae</taxon>
        <taxon>Cenchrinae</taxon>
        <taxon>Setaria</taxon>
    </lineage>
</organism>
<sequence>MKQKFPILLLFIPANNPVKYAHALTVQCAPSTFNSFVEHLTLLQRRRIMDMGFGGLLSISAERLESRELLKFMFYRLDLKTMVINVTKDKTIHVTPFAVKQVLDLADRDFFFIIACSKLFFPSTDNNIRCKDVYLTRDLSRLSGFNWCKAVVNDLRDAAVTWQVDKANKSLSRCSILLIVSIHFFHLHDLSKLITKNCCLGTTSIYTCYHVTQHPSTNVPAPIEPLSTHFPSMQAELHELVDQIGSRSRKMQAMVALANFDAKAKKALSYMNIGQQMLRDAHEAVHGNNTEEHHGQPHVSDIADDIDMYNGHNRVHNLGFEHASDVPNIQSETMETDMSSEFMLFLIYLLFFQRARVELQQNRTQEQENANLQNEMDVELSPLHEDVTIDHVVPPIAAKGNTATASPDSKCRFPNDTSILL</sequence>
<dbReference type="EMBL" id="AGNK02002985">
    <property type="status" value="NOT_ANNOTATED_CDS"/>
    <property type="molecule type" value="Genomic_DNA"/>
</dbReference>
<keyword evidence="2" id="KW-1185">Reference proteome</keyword>
<evidence type="ECO:0000313" key="2">
    <source>
        <dbReference type="Proteomes" id="UP000004995"/>
    </source>
</evidence>
<dbReference type="Proteomes" id="UP000004995">
    <property type="component" value="Unassembled WGS sequence"/>
</dbReference>
<dbReference type="AlphaFoldDB" id="K3XSJ9"/>
<protein>
    <submittedName>
        <fullName evidence="1">Uncharacterized protein</fullName>
    </submittedName>
</protein>
<dbReference type="HOGENOM" id="CLU_652829_0_0_1"/>
<dbReference type="Gramene" id="KQL05103">
    <property type="protein sequence ID" value="KQL05103"/>
    <property type="gene ID" value="SETIT_004898mg"/>
</dbReference>
<dbReference type="PANTHER" id="PTHR34835">
    <property type="entry name" value="OS07G0283600 PROTEIN-RELATED"/>
    <property type="match status" value="1"/>
</dbReference>